<comment type="caution">
    <text evidence="5">The sequence shown here is derived from an EMBL/GenBank/DDBJ whole genome shotgun (WGS) entry which is preliminary data.</text>
</comment>
<feature type="transmembrane region" description="Helical" evidence="4">
    <location>
        <begin position="329"/>
        <end position="347"/>
    </location>
</feature>
<feature type="compositionally biased region" description="Low complexity" evidence="3">
    <location>
        <begin position="271"/>
        <end position="293"/>
    </location>
</feature>
<evidence type="ECO:0000256" key="2">
    <source>
        <dbReference type="ARBA" id="ARBA00022803"/>
    </source>
</evidence>
<keyword evidence="4" id="KW-1133">Transmembrane helix</keyword>
<keyword evidence="1" id="KW-0677">Repeat</keyword>
<keyword evidence="4" id="KW-0472">Membrane</keyword>
<dbReference type="EMBL" id="CAICTM010001502">
    <property type="protein sequence ID" value="CAB9524182.1"/>
    <property type="molecule type" value="Genomic_DNA"/>
</dbReference>
<evidence type="ECO:0000313" key="5">
    <source>
        <dbReference type="EMBL" id="CAB9524182.1"/>
    </source>
</evidence>
<organism evidence="5 6">
    <name type="scientific">Seminavis robusta</name>
    <dbReference type="NCBI Taxonomy" id="568900"/>
    <lineage>
        <taxon>Eukaryota</taxon>
        <taxon>Sar</taxon>
        <taxon>Stramenopiles</taxon>
        <taxon>Ochrophyta</taxon>
        <taxon>Bacillariophyta</taxon>
        <taxon>Bacillariophyceae</taxon>
        <taxon>Bacillariophycidae</taxon>
        <taxon>Naviculales</taxon>
        <taxon>Naviculaceae</taxon>
        <taxon>Seminavis</taxon>
    </lineage>
</organism>
<sequence>MTRQPSPTRNSPTSWLGFKELARQQYERGNYEAALTSYTAAIHPDLHCPASEQQILLSNLVACRLKIGGPAQARAAVDNAKQCIALNPSWAKGHVRLASSYIALGGHSNDACNELQRALSLDPGNSMAREMLLRELRRDHAAAASTASTSGTGTTSENAHNNSQQFTDQTPPPNQSQNHQQQSNNHQNHHVDDSLTIWERFEFHWGRATAWYHSQSSDLKTVLKIILLLLVLYVAFGGRFGLANNTRSMGNYGSNSAYDQYRRYGTTESVRQQQQQSRSSYPYNTNNRRTTQQRNHDNDYYYDDYSSSRQRGNSSWSTGGGFNPFDGSLQSMMLLGGIAFAGHRMGINPFHTMMMMNALGGGRRRFRPMGGGGFGGMGYGGFGGARRGFGRRRF</sequence>
<evidence type="ECO:0000256" key="4">
    <source>
        <dbReference type="SAM" id="Phobius"/>
    </source>
</evidence>
<feature type="compositionally biased region" description="Low complexity" evidence="3">
    <location>
        <begin position="142"/>
        <end position="156"/>
    </location>
</feature>
<dbReference type="InterPro" id="IPR011990">
    <property type="entry name" value="TPR-like_helical_dom_sf"/>
</dbReference>
<evidence type="ECO:0000256" key="1">
    <source>
        <dbReference type="ARBA" id="ARBA00022737"/>
    </source>
</evidence>
<feature type="region of interest" description="Disordered" evidence="3">
    <location>
        <begin position="142"/>
        <end position="189"/>
    </location>
</feature>
<dbReference type="SUPFAM" id="SSF48452">
    <property type="entry name" value="TPR-like"/>
    <property type="match status" value="1"/>
</dbReference>
<evidence type="ECO:0000313" key="6">
    <source>
        <dbReference type="Proteomes" id="UP001153069"/>
    </source>
</evidence>
<evidence type="ECO:0000256" key="3">
    <source>
        <dbReference type="SAM" id="MobiDB-lite"/>
    </source>
</evidence>
<dbReference type="PANTHER" id="PTHR22904">
    <property type="entry name" value="TPR REPEAT CONTAINING PROTEIN"/>
    <property type="match status" value="1"/>
</dbReference>
<feature type="region of interest" description="Disordered" evidence="3">
    <location>
        <begin position="266"/>
        <end position="316"/>
    </location>
</feature>
<keyword evidence="2" id="KW-0802">TPR repeat</keyword>
<feature type="compositionally biased region" description="Polar residues" evidence="3">
    <location>
        <begin position="157"/>
        <end position="169"/>
    </location>
</feature>
<dbReference type="PANTHER" id="PTHR22904:SF523">
    <property type="entry name" value="STRESS-INDUCED-PHOSPHOPROTEIN 1"/>
    <property type="match status" value="1"/>
</dbReference>
<dbReference type="AlphaFoldDB" id="A0A9N8ELV7"/>
<proteinExistence type="predicted"/>
<name>A0A9N8ELV7_9STRA</name>
<dbReference type="GO" id="GO:0051879">
    <property type="term" value="F:Hsp90 protein binding"/>
    <property type="evidence" value="ECO:0007669"/>
    <property type="project" value="TreeGrafter"/>
</dbReference>
<dbReference type="OrthoDB" id="2423701at2759"/>
<dbReference type="Gene3D" id="1.25.40.10">
    <property type="entry name" value="Tetratricopeptide repeat domain"/>
    <property type="match status" value="1"/>
</dbReference>
<reference evidence="5" key="1">
    <citation type="submission" date="2020-06" db="EMBL/GenBank/DDBJ databases">
        <authorList>
            <consortium name="Plant Systems Biology data submission"/>
        </authorList>
    </citation>
    <scope>NUCLEOTIDE SEQUENCE</scope>
    <source>
        <strain evidence="5">D6</strain>
    </source>
</reference>
<accession>A0A9N8ELV7</accession>
<feature type="compositionally biased region" description="Low complexity" evidence="3">
    <location>
        <begin position="303"/>
        <end position="316"/>
    </location>
</feature>
<protein>
    <submittedName>
        <fullName evidence="5">Tetratricopeptide repeat domain</fullName>
    </submittedName>
</protein>
<dbReference type="Proteomes" id="UP001153069">
    <property type="component" value="Unassembled WGS sequence"/>
</dbReference>
<feature type="transmembrane region" description="Helical" evidence="4">
    <location>
        <begin position="222"/>
        <end position="242"/>
    </location>
</feature>
<feature type="compositionally biased region" description="Low complexity" evidence="3">
    <location>
        <begin position="175"/>
        <end position="186"/>
    </location>
</feature>
<gene>
    <name evidence="5" type="ORF">SEMRO_1504_G278140.1</name>
</gene>
<keyword evidence="6" id="KW-1185">Reference proteome</keyword>
<keyword evidence="4" id="KW-0812">Transmembrane</keyword>